<evidence type="ECO:0000256" key="1">
    <source>
        <dbReference type="ARBA" id="ARBA00004141"/>
    </source>
</evidence>
<dbReference type="InterPro" id="IPR012340">
    <property type="entry name" value="NA-bd_OB-fold"/>
</dbReference>
<dbReference type="Proteomes" id="UP000294650">
    <property type="component" value="Unassembled WGS sequence"/>
</dbReference>
<evidence type="ECO:0000259" key="6">
    <source>
        <dbReference type="Pfam" id="PF01957"/>
    </source>
</evidence>
<dbReference type="PANTHER" id="PTHR33507">
    <property type="entry name" value="INNER MEMBRANE PROTEIN YBBJ"/>
    <property type="match status" value="1"/>
</dbReference>
<dbReference type="PANTHER" id="PTHR33507:SF3">
    <property type="entry name" value="INNER MEMBRANE PROTEIN YBBJ"/>
    <property type="match status" value="1"/>
</dbReference>
<name>A0A4R3NBJ5_9BACI</name>
<dbReference type="GO" id="GO:0005886">
    <property type="term" value="C:plasma membrane"/>
    <property type="evidence" value="ECO:0007669"/>
    <property type="project" value="TreeGrafter"/>
</dbReference>
<protein>
    <submittedName>
        <fullName evidence="7">NfeD-like partner-binding protein</fullName>
    </submittedName>
</protein>
<evidence type="ECO:0000256" key="3">
    <source>
        <dbReference type="ARBA" id="ARBA00022989"/>
    </source>
</evidence>
<keyword evidence="8" id="KW-1185">Reference proteome</keyword>
<dbReference type="AlphaFoldDB" id="A0A4R3NBJ5"/>
<comment type="subcellular location">
    <subcellularLocation>
        <location evidence="1">Membrane</location>
        <topology evidence="1">Multi-pass membrane protein</topology>
    </subcellularLocation>
</comment>
<feature type="transmembrane region" description="Helical" evidence="5">
    <location>
        <begin position="101"/>
        <end position="118"/>
    </location>
</feature>
<feature type="transmembrane region" description="Helical" evidence="5">
    <location>
        <begin position="75"/>
        <end position="94"/>
    </location>
</feature>
<proteinExistence type="predicted"/>
<evidence type="ECO:0000313" key="7">
    <source>
        <dbReference type="EMBL" id="TCT26987.1"/>
    </source>
</evidence>
<dbReference type="Gene3D" id="2.40.50.140">
    <property type="entry name" value="Nucleic acid-binding proteins"/>
    <property type="match status" value="1"/>
</dbReference>
<organism evidence="7 8">
    <name type="scientific">Melghiribacillus thermohalophilus</name>
    <dbReference type="NCBI Taxonomy" id="1324956"/>
    <lineage>
        <taxon>Bacteria</taxon>
        <taxon>Bacillati</taxon>
        <taxon>Bacillota</taxon>
        <taxon>Bacilli</taxon>
        <taxon>Bacillales</taxon>
        <taxon>Bacillaceae</taxon>
        <taxon>Melghiribacillus</taxon>
    </lineage>
</organism>
<evidence type="ECO:0000256" key="5">
    <source>
        <dbReference type="SAM" id="Phobius"/>
    </source>
</evidence>
<gene>
    <name evidence="7" type="ORF">EDD68_101353</name>
</gene>
<keyword evidence="3 5" id="KW-1133">Transmembrane helix</keyword>
<sequence length="238" mass="26349">MKRISPEKRICIRHYILMNWGDSMFLESITAAFILTFLGMLFLIGELLVKMRGLAGLLGMGFIALYFSAHLSNTSFFLMITLFLVALSLIVIDGKILNDGTLSFIGVGLMILAIGLSAPNWVNGLYAVTGIILGMLSSFLFLKVFPKRKMWDKVTLLDRLTSESGYNSMNKQYQSLINKNGVALTDLRPSGTVRVDDQDYSAVANGKWIEKGSEITVTYVDGTKIVVEEVIDNLTPNS</sequence>
<evidence type="ECO:0000313" key="8">
    <source>
        <dbReference type="Proteomes" id="UP000294650"/>
    </source>
</evidence>
<evidence type="ECO:0000256" key="4">
    <source>
        <dbReference type="ARBA" id="ARBA00023136"/>
    </source>
</evidence>
<feature type="domain" description="NfeD-like C-terminal" evidence="6">
    <location>
        <begin position="174"/>
        <end position="228"/>
    </location>
</feature>
<dbReference type="EMBL" id="SMAN01000001">
    <property type="protein sequence ID" value="TCT26987.1"/>
    <property type="molecule type" value="Genomic_DNA"/>
</dbReference>
<dbReference type="Pfam" id="PF01957">
    <property type="entry name" value="NfeD"/>
    <property type="match status" value="1"/>
</dbReference>
<evidence type="ECO:0000256" key="2">
    <source>
        <dbReference type="ARBA" id="ARBA00022692"/>
    </source>
</evidence>
<feature type="transmembrane region" description="Helical" evidence="5">
    <location>
        <begin position="124"/>
        <end position="145"/>
    </location>
</feature>
<dbReference type="InterPro" id="IPR052165">
    <property type="entry name" value="Membrane_assoc_protease"/>
</dbReference>
<dbReference type="SUPFAM" id="SSF141322">
    <property type="entry name" value="NfeD domain-like"/>
    <property type="match status" value="1"/>
</dbReference>
<feature type="transmembrane region" description="Helical" evidence="5">
    <location>
        <begin position="24"/>
        <end position="44"/>
    </location>
</feature>
<dbReference type="InterPro" id="IPR002810">
    <property type="entry name" value="NfeD-like_C"/>
</dbReference>
<comment type="caution">
    <text evidence="7">The sequence shown here is derived from an EMBL/GenBank/DDBJ whole genome shotgun (WGS) entry which is preliminary data.</text>
</comment>
<reference evidence="7 8" key="1">
    <citation type="submission" date="2019-03" db="EMBL/GenBank/DDBJ databases">
        <title>Genomic Encyclopedia of Type Strains, Phase IV (KMG-IV): sequencing the most valuable type-strain genomes for metagenomic binning, comparative biology and taxonomic classification.</title>
        <authorList>
            <person name="Goeker M."/>
        </authorList>
    </citation>
    <scope>NUCLEOTIDE SEQUENCE [LARGE SCALE GENOMIC DNA]</scope>
    <source>
        <strain evidence="7 8">DSM 25894</strain>
    </source>
</reference>
<keyword evidence="2 5" id="KW-0812">Transmembrane</keyword>
<keyword evidence="4 5" id="KW-0472">Membrane</keyword>
<accession>A0A4R3NBJ5</accession>